<dbReference type="AlphaFoldDB" id="S6SNX0"/>
<gene>
    <name evidence="2" type="ORF">A244_38405</name>
</gene>
<name>S6SNX0_PSESF</name>
<sequence length="104" mass="10885">MTAPSAVPPPLSELAVRTCGVAGITLVAFISVGLLASCMLLTSGKVELLPKPLTLDAALHGEVTHKLARQLSGTFLAQRAANIERGASWLLFHDTGPRVRQGCP</sequence>
<evidence type="ECO:0000256" key="1">
    <source>
        <dbReference type="SAM" id="Phobius"/>
    </source>
</evidence>
<keyword evidence="1" id="KW-0472">Membrane</keyword>
<dbReference type="Proteomes" id="UP000015729">
    <property type="component" value="Unassembled WGS sequence"/>
</dbReference>
<feature type="non-terminal residue" evidence="2">
    <location>
        <position position="104"/>
    </location>
</feature>
<protein>
    <submittedName>
        <fullName evidence="2">Cell morphology protein</fullName>
    </submittedName>
</protein>
<evidence type="ECO:0000313" key="3">
    <source>
        <dbReference type="Proteomes" id="UP000015729"/>
    </source>
</evidence>
<comment type="caution">
    <text evidence="2">The sequence shown here is derived from an EMBL/GenBank/DDBJ whole genome shotgun (WGS) entry which is preliminary data.</text>
</comment>
<keyword evidence="1" id="KW-1133">Transmembrane helix</keyword>
<accession>S6SNX0</accession>
<organism evidence="2 3">
    <name type="scientific">Pseudomonas syringae pv. actinidiae ICMP 18807</name>
    <dbReference type="NCBI Taxonomy" id="1194404"/>
    <lineage>
        <taxon>Bacteria</taxon>
        <taxon>Pseudomonadati</taxon>
        <taxon>Pseudomonadota</taxon>
        <taxon>Gammaproteobacteria</taxon>
        <taxon>Pseudomonadales</taxon>
        <taxon>Pseudomonadaceae</taxon>
        <taxon>Pseudomonas</taxon>
        <taxon>Pseudomonas syringae</taxon>
    </lineage>
</organism>
<dbReference type="EMBL" id="AOKG01002620">
    <property type="protein sequence ID" value="EPN30940.1"/>
    <property type="molecule type" value="Genomic_DNA"/>
</dbReference>
<feature type="transmembrane region" description="Helical" evidence="1">
    <location>
        <begin position="20"/>
        <end position="41"/>
    </location>
</feature>
<proteinExistence type="predicted"/>
<evidence type="ECO:0000313" key="2">
    <source>
        <dbReference type="EMBL" id="EPN30940.1"/>
    </source>
</evidence>
<keyword evidence="1" id="KW-0812">Transmembrane</keyword>
<reference evidence="2 3" key="1">
    <citation type="journal article" date="2013" name="PLoS Pathog.">
        <title>Genomic analysis of the Kiwifruit pathogen Pseudomonas syringae pv. actinidiae provides insight into the origins of an emergent plant disease.</title>
        <authorList>
            <person name="McCann H.C."/>
            <person name="Rikkerink E.H."/>
            <person name="Bertels F."/>
            <person name="Fiers M."/>
            <person name="Lu A."/>
            <person name="Rees-George J."/>
            <person name="Andersen M.T."/>
            <person name="Gleave A.P."/>
            <person name="Haubold B."/>
            <person name="Wohlers M.W."/>
            <person name="Guttman D.S."/>
            <person name="Wang P.W."/>
            <person name="Straub C."/>
            <person name="Vanneste J.L."/>
            <person name="Rainey P.B."/>
            <person name="Templeton M.D."/>
        </authorList>
    </citation>
    <scope>NUCLEOTIDE SEQUENCE [LARGE SCALE GENOMIC DNA]</scope>
    <source>
        <strain evidence="2 3">ICMP 18807</strain>
    </source>
</reference>
<dbReference type="PATRIC" id="fig|1194404.4.peg.7869"/>